<accession>A0A1I7IXP3</accession>
<evidence type="ECO:0000313" key="2">
    <source>
        <dbReference type="Proteomes" id="UP000182649"/>
    </source>
</evidence>
<reference evidence="1 2" key="1">
    <citation type="submission" date="2016-10" db="EMBL/GenBank/DDBJ databases">
        <authorList>
            <person name="de Groot N.N."/>
        </authorList>
    </citation>
    <scope>NUCLEOTIDE SEQUENCE [LARGE SCALE GENOMIC DNA]</scope>
    <source>
        <strain evidence="1 2">Nl14</strain>
    </source>
</reference>
<gene>
    <name evidence="1" type="ORF">SAMN05216417_1312</name>
</gene>
<dbReference type="Proteomes" id="UP000182649">
    <property type="component" value="Unassembled WGS sequence"/>
</dbReference>
<name>A0A1I7IXP3_9PROT</name>
<dbReference type="EMBL" id="FPBZ01000031">
    <property type="protein sequence ID" value="SFU77652.1"/>
    <property type="molecule type" value="Genomic_DNA"/>
</dbReference>
<evidence type="ECO:0008006" key="3">
    <source>
        <dbReference type="Google" id="ProtNLM"/>
    </source>
</evidence>
<dbReference type="AlphaFoldDB" id="A0A1I7IXP3"/>
<evidence type="ECO:0000313" key="1">
    <source>
        <dbReference type="EMBL" id="SFU77652.1"/>
    </source>
</evidence>
<proteinExistence type="predicted"/>
<organism evidence="1 2">
    <name type="scientific">Nitrosospira multiformis</name>
    <dbReference type="NCBI Taxonomy" id="1231"/>
    <lineage>
        <taxon>Bacteria</taxon>
        <taxon>Pseudomonadati</taxon>
        <taxon>Pseudomonadota</taxon>
        <taxon>Betaproteobacteria</taxon>
        <taxon>Nitrosomonadales</taxon>
        <taxon>Nitrosomonadaceae</taxon>
        <taxon>Nitrosospira</taxon>
    </lineage>
</organism>
<sequence>MKSKTRPLEEWDSEGAFIYFVLDGAERLCYLGKSEEVTIIKRWVRPGIGGPASHYWPHSIPSGGSVFNIANGLRRGEGPFSLRYVPLSALLQCTESNLVFQPRCPSSKN</sequence>
<protein>
    <recommendedName>
        <fullName evidence="3">GIY-YIG domain-containing protein</fullName>
    </recommendedName>
</protein>